<dbReference type="InterPro" id="IPR036291">
    <property type="entry name" value="NAD(P)-bd_dom_sf"/>
</dbReference>
<evidence type="ECO:0000256" key="1">
    <source>
        <dbReference type="ARBA" id="ARBA00006484"/>
    </source>
</evidence>
<evidence type="ECO:0000313" key="3">
    <source>
        <dbReference type="EMBL" id="SEB38819.1"/>
    </source>
</evidence>
<name>A0A1H4IXN6_RHOJO</name>
<organism evidence="3 4">
    <name type="scientific">Rhodococcus jostii</name>
    <dbReference type="NCBI Taxonomy" id="132919"/>
    <lineage>
        <taxon>Bacteria</taxon>
        <taxon>Bacillati</taxon>
        <taxon>Actinomycetota</taxon>
        <taxon>Actinomycetes</taxon>
        <taxon>Mycobacteriales</taxon>
        <taxon>Nocardiaceae</taxon>
        <taxon>Rhodococcus</taxon>
    </lineage>
</organism>
<dbReference type="PANTHER" id="PTHR24321">
    <property type="entry name" value="DEHYDROGENASES, SHORT CHAIN"/>
    <property type="match status" value="1"/>
</dbReference>
<dbReference type="PANTHER" id="PTHR24321:SF8">
    <property type="entry name" value="ESTRADIOL 17-BETA-DEHYDROGENASE 8-RELATED"/>
    <property type="match status" value="1"/>
</dbReference>
<dbReference type="CDD" id="cd05233">
    <property type="entry name" value="SDR_c"/>
    <property type="match status" value="1"/>
</dbReference>
<dbReference type="Pfam" id="PF13561">
    <property type="entry name" value="adh_short_C2"/>
    <property type="match status" value="1"/>
</dbReference>
<dbReference type="SUPFAM" id="SSF51735">
    <property type="entry name" value="NAD(P)-binding Rossmann-fold domains"/>
    <property type="match status" value="1"/>
</dbReference>
<reference evidence="4" key="1">
    <citation type="submission" date="2016-10" db="EMBL/GenBank/DDBJ databases">
        <authorList>
            <person name="Varghese N."/>
        </authorList>
    </citation>
    <scope>NUCLEOTIDE SEQUENCE [LARGE SCALE GENOMIC DNA]</scope>
    <source>
        <strain evidence="4">DSM 44719</strain>
    </source>
</reference>
<dbReference type="OrthoDB" id="8991930at2"/>
<protein>
    <submittedName>
        <fullName evidence="3">NAD(P)-dependent dehydrogenase, short-chain alcohol dehydrogenase family</fullName>
    </submittedName>
</protein>
<dbReference type="PROSITE" id="PS00061">
    <property type="entry name" value="ADH_SHORT"/>
    <property type="match status" value="1"/>
</dbReference>
<dbReference type="InterPro" id="IPR020904">
    <property type="entry name" value="Sc_DH/Rdtase_CS"/>
</dbReference>
<dbReference type="InterPro" id="IPR002347">
    <property type="entry name" value="SDR_fam"/>
</dbReference>
<keyword evidence="2" id="KW-0560">Oxidoreductase</keyword>
<dbReference type="AlphaFoldDB" id="A0A1H4IXN6"/>
<evidence type="ECO:0000313" key="4">
    <source>
        <dbReference type="Proteomes" id="UP000183407"/>
    </source>
</evidence>
<dbReference type="FunFam" id="3.40.50.720:FF:000084">
    <property type="entry name" value="Short-chain dehydrogenase reductase"/>
    <property type="match status" value="1"/>
</dbReference>
<proteinExistence type="inferred from homology"/>
<gene>
    <name evidence="3" type="ORF">SAMN04490220_0633</name>
</gene>
<dbReference type="PRINTS" id="PR00081">
    <property type="entry name" value="GDHRDH"/>
</dbReference>
<dbReference type="Gene3D" id="3.40.50.720">
    <property type="entry name" value="NAD(P)-binding Rossmann-like Domain"/>
    <property type="match status" value="1"/>
</dbReference>
<dbReference type="RefSeq" id="WP_073358090.1">
    <property type="nucleotide sequence ID" value="NZ_FNTL01000002.1"/>
</dbReference>
<dbReference type="Proteomes" id="UP000183407">
    <property type="component" value="Unassembled WGS sequence"/>
</dbReference>
<accession>A0A1H4IXN6</accession>
<dbReference type="GO" id="GO:0016491">
    <property type="term" value="F:oxidoreductase activity"/>
    <property type="evidence" value="ECO:0007669"/>
    <property type="project" value="UniProtKB-KW"/>
</dbReference>
<evidence type="ECO:0000256" key="2">
    <source>
        <dbReference type="ARBA" id="ARBA00023002"/>
    </source>
</evidence>
<comment type="similarity">
    <text evidence="1">Belongs to the short-chain dehydrogenases/reductases (SDR) family.</text>
</comment>
<sequence>MTQTPKQTLPLHGKNALIIGGAGGIGGAGARALLADGASVTIMSRDEKRISAFAAELAATAPDGTAVDYIAGDSLLEEDVLAAVARTSGDDGLDICVSTVGRGSTTPLLLNNAEDFTNELRVNITSAFVAIKACVPAMTLAGGGSMVFTSSVIAAQSFPYMSGYCAGKAGLEALVRTAADELGHLGIRINCIRPGLVNSPDNPKVAASFAGDRSSAFLDQTPLRRLGVPTDISGAIRFLAGPESAWATGTAITVDGGAHLRRAPDVQPRLRQELGDEVVDAILAGRLPEHARAQR</sequence>
<dbReference type="EMBL" id="FNTL01000002">
    <property type="protein sequence ID" value="SEB38819.1"/>
    <property type="molecule type" value="Genomic_DNA"/>
</dbReference>